<evidence type="ECO:0000313" key="5">
    <source>
        <dbReference type="Proteomes" id="UP000663848"/>
    </source>
</evidence>
<protein>
    <submittedName>
        <fullName evidence="4">Uncharacterized protein</fullName>
    </submittedName>
</protein>
<comment type="caution">
    <text evidence="4">The sequence shown here is derived from an EMBL/GenBank/DDBJ whole genome shotgun (WGS) entry which is preliminary data.</text>
</comment>
<keyword evidence="1" id="KW-0175">Coiled coil</keyword>
<feature type="region of interest" description="Disordered" evidence="2">
    <location>
        <begin position="182"/>
        <end position="204"/>
    </location>
</feature>
<sequence>MAMATTTLCPDCDKQEGIVPCLGCKKIFCVKHFQIHRQNLSVELENVVTRRNTLQEYYFNTVASSFDPTKFEAWSAVDEWEQKIKEQARKIAGEARKQLDAHSKQSRTQIENRLNQMTETIQQKMERENFVEEDIEKLTHEIDQIEEGMQNNKFHPRIEIISEPIDWKASLQVKLVIENEPKNEKIKPSTSPPPPPSLSSVAPVVSSKANYPPSVQRKCFTCGADTWQKECKCCSHTYCGWHLKRHANESKKH</sequence>
<feature type="coiled-coil region" evidence="1">
    <location>
        <begin position="77"/>
        <end position="148"/>
    </location>
</feature>
<dbReference type="AlphaFoldDB" id="A0A821BX33"/>
<evidence type="ECO:0000256" key="2">
    <source>
        <dbReference type="SAM" id="MobiDB-lite"/>
    </source>
</evidence>
<evidence type="ECO:0000256" key="1">
    <source>
        <dbReference type="SAM" id="Coils"/>
    </source>
</evidence>
<name>A0A821BX33_9BILA</name>
<dbReference type="EMBL" id="CAJOBR010001326">
    <property type="protein sequence ID" value="CAF4598802.1"/>
    <property type="molecule type" value="Genomic_DNA"/>
</dbReference>
<evidence type="ECO:0000313" key="4">
    <source>
        <dbReference type="EMBL" id="CAF4598802.1"/>
    </source>
</evidence>
<organism evidence="4 5">
    <name type="scientific">Rotaria socialis</name>
    <dbReference type="NCBI Taxonomy" id="392032"/>
    <lineage>
        <taxon>Eukaryota</taxon>
        <taxon>Metazoa</taxon>
        <taxon>Spiralia</taxon>
        <taxon>Gnathifera</taxon>
        <taxon>Rotifera</taxon>
        <taxon>Eurotatoria</taxon>
        <taxon>Bdelloidea</taxon>
        <taxon>Philodinida</taxon>
        <taxon>Philodinidae</taxon>
        <taxon>Rotaria</taxon>
    </lineage>
</organism>
<dbReference type="EMBL" id="CAJNYT010001981">
    <property type="protein sequence ID" value="CAF3440577.1"/>
    <property type="molecule type" value="Genomic_DNA"/>
</dbReference>
<reference evidence="4" key="1">
    <citation type="submission" date="2021-02" db="EMBL/GenBank/DDBJ databases">
        <authorList>
            <person name="Nowell W R."/>
        </authorList>
    </citation>
    <scope>NUCLEOTIDE SEQUENCE</scope>
</reference>
<gene>
    <name evidence="3" type="ORF">GRG538_LOCUS13442</name>
    <name evidence="4" type="ORF">QYT958_LOCUS11407</name>
</gene>
<accession>A0A821BX33</accession>
<dbReference type="Proteomes" id="UP000663848">
    <property type="component" value="Unassembled WGS sequence"/>
</dbReference>
<evidence type="ECO:0000313" key="3">
    <source>
        <dbReference type="EMBL" id="CAF3440577.1"/>
    </source>
</evidence>
<dbReference type="Proteomes" id="UP000663872">
    <property type="component" value="Unassembled WGS sequence"/>
</dbReference>
<proteinExistence type="predicted"/>